<keyword evidence="3" id="KW-1185">Reference proteome</keyword>
<dbReference type="STRING" id="225848.Sps_02204"/>
<evidence type="ECO:0000259" key="1">
    <source>
        <dbReference type="Pfam" id="PF03413"/>
    </source>
</evidence>
<organism evidence="2 3">
    <name type="scientific">Shewanella psychrophila</name>
    <dbReference type="NCBI Taxonomy" id="225848"/>
    <lineage>
        <taxon>Bacteria</taxon>
        <taxon>Pseudomonadati</taxon>
        <taxon>Pseudomonadota</taxon>
        <taxon>Gammaproteobacteria</taxon>
        <taxon>Alteromonadales</taxon>
        <taxon>Shewanellaceae</taxon>
        <taxon>Shewanella</taxon>
    </lineage>
</organism>
<accession>A0A1S6HPD3</accession>
<gene>
    <name evidence="2" type="ORF">Sps_02204</name>
</gene>
<dbReference type="InterPro" id="IPR025711">
    <property type="entry name" value="PepSY"/>
</dbReference>
<dbReference type="Proteomes" id="UP000189545">
    <property type="component" value="Chromosome"/>
</dbReference>
<dbReference type="EMBL" id="CP014782">
    <property type="protein sequence ID" value="AQS37362.1"/>
    <property type="molecule type" value="Genomic_DNA"/>
</dbReference>
<feature type="domain" description="PepSY" evidence="1">
    <location>
        <begin position="65"/>
        <end position="119"/>
    </location>
</feature>
<evidence type="ECO:0000313" key="2">
    <source>
        <dbReference type="EMBL" id="AQS37362.1"/>
    </source>
</evidence>
<reference evidence="2 3" key="1">
    <citation type="submission" date="2016-03" db="EMBL/GenBank/DDBJ databases">
        <title>Complete genome sequence of Shewanella psychrophila WP2, a deep sea bacterium isolated from west Pacific sediment.</title>
        <authorList>
            <person name="Xu G."/>
            <person name="Jian H."/>
        </authorList>
    </citation>
    <scope>NUCLEOTIDE SEQUENCE [LARGE SCALE GENOMIC DNA]</scope>
    <source>
        <strain evidence="2 3">WP2</strain>
    </source>
</reference>
<evidence type="ECO:0000313" key="3">
    <source>
        <dbReference type="Proteomes" id="UP000189545"/>
    </source>
</evidence>
<dbReference type="KEGG" id="spsw:Sps_02204"/>
<proteinExistence type="predicted"/>
<dbReference type="Gene3D" id="3.10.450.40">
    <property type="match status" value="1"/>
</dbReference>
<dbReference type="AlphaFoldDB" id="A0A1S6HPD3"/>
<protein>
    <submittedName>
        <fullName evidence="2">Peptidase propeptide domain-containing protein</fullName>
    </submittedName>
</protein>
<name>A0A1S6HPD3_9GAMM</name>
<sequence length="121" mass="12633">MTLASGLTLAFITSACLLFPLQGAASSMANLAMVSAVSSVNVVSLSSISAATQSKKPPQKLKVTSSQQAIQLVKRQYPGKVLKVQSSRVNGNPGYRVKLLSSSGAVFYVSVDAKTGSVRRN</sequence>
<dbReference type="Pfam" id="PF03413">
    <property type="entry name" value="PepSY"/>
    <property type="match status" value="1"/>
</dbReference>
<dbReference type="RefSeq" id="WP_169915745.1">
    <property type="nucleotide sequence ID" value="NZ_CP014782.1"/>
</dbReference>